<dbReference type="AlphaFoldDB" id="V9DU33"/>
<accession>V9DU33</accession>
<feature type="non-terminal residue" evidence="2">
    <location>
        <position position="1"/>
    </location>
</feature>
<keyword evidence="3" id="KW-1185">Reference proteome</keyword>
<organism evidence="2 3">
    <name type="scientific">Phytophthora nicotianae P1569</name>
    <dbReference type="NCBI Taxonomy" id="1317065"/>
    <lineage>
        <taxon>Eukaryota</taxon>
        <taxon>Sar</taxon>
        <taxon>Stramenopiles</taxon>
        <taxon>Oomycota</taxon>
        <taxon>Peronosporomycetes</taxon>
        <taxon>Peronosporales</taxon>
        <taxon>Peronosporaceae</taxon>
        <taxon>Phytophthora</taxon>
    </lineage>
</organism>
<comment type="caution">
    <text evidence="2">The sequence shown here is derived from an EMBL/GenBank/DDBJ whole genome shotgun (WGS) entry which is preliminary data.</text>
</comment>
<evidence type="ECO:0000313" key="3">
    <source>
        <dbReference type="Proteomes" id="UP000018721"/>
    </source>
</evidence>
<feature type="compositionally biased region" description="Polar residues" evidence="1">
    <location>
        <begin position="1"/>
        <end position="17"/>
    </location>
</feature>
<dbReference type="HOGENOM" id="CLU_800759_0_0_1"/>
<feature type="region of interest" description="Disordered" evidence="1">
    <location>
        <begin position="1"/>
        <end position="48"/>
    </location>
</feature>
<proteinExistence type="predicted"/>
<dbReference type="Proteomes" id="UP000018721">
    <property type="component" value="Unassembled WGS sequence"/>
</dbReference>
<evidence type="ECO:0000256" key="1">
    <source>
        <dbReference type="SAM" id="MobiDB-lite"/>
    </source>
</evidence>
<gene>
    <name evidence="2" type="ORF">F443_22717</name>
</gene>
<evidence type="ECO:0000313" key="2">
    <source>
        <dbReference type="EMBL" id="ETI30166.1"/>
    </source>
</evidence>
<reference evidence="2 3" key="1">
    <citation type="submission" date="2013-11" db="EMBL/GenBank/DDBJ databases">
        <title>The Genome Sequence of Phytophthora parasitica P1569.</title>
        <authorList>
            <consortium name="The Broad Institute Genomics Platform"/>
            <person name="Russ C."/>
            <person name="Tyler B."/>
            <person name="Panabieres F."/>
            <person name="Shan W."/>
            <person name="Tripathy S."/>
            <person name="Grunwald N."/>
            <person name="Machado M."/>
            <person name="Johnson C.S."/>
            <person name="Arredondo F."/>
            <person name="Hong C."/>
            <person name="Coffey M."/>
            <person name="Young S.K."/>
            <person name="Zeng Q."/>
            <person name="Gargeya S."/>
            <person name="Fitzgerald M."/>
            <person name="Abouelleil A."/>
            <person name="Alvarado L."/>
            <person name="Chapman S.B."/>
            <person name="Gainer-Dewar J."/>
            <person name="Goldberg J."/>
            <person name="Griggs A."/>
            <person name="Gujja S."/>
            <person name="Hansen M."/>
            <person name="Howarth C."/>
            <person name="Imamovic A."/>
            <person name="Ireland A."/>
            <person name="Larimer J."/>
            <person name="McCowan C."/>
            <person name="Murphy C."/>
            <person name="Pearson M."/>
            <person name="Poon T.W."/>
            <person name="Priest M."/>
            <person name="Roberts A."/>
            <person name="Saif S."/>
            <person name="Shea T."/>
            <person name="Sykes S."/>
            <person name="Wortman J."/>
            <person name="Nusbaum C."/>
            <person name="Birren B."/>
        </authorList>
    </citation>
    <scope>NUCLEOTIDE SEQUENCE [LARGE SCALE GENOMIC DNA]</scope>
    <source>
        <strain evidence="2 3">P1569</strain>
    </source>
</reference>
<name>V9DU33_PHYNI</name>
<sequence length="347" mass="39634">QAVHSPSSLPNLSTSVSRFKPCPPRPARGEERTSSVHRGVRGQALPRTRRFCHEPLHRVVQDGGRRRVRRASREAIGARHQCELSKCKCTLTIRLAVEESGRLLHGLPVAAFSPAIRESIPGEKVETPVVEKQPAKMNPRPDEMKIQTERIGRPETIRPRKSMVEAVDTNAPALSNMKLHVRGEYQANTNLVAKTKHGIAIPPIYCHNAVGLINSTKEHFKKTVRPQKIAEFNSLNNEKIEAGTITHMTAMNFPIKMEQRYFEYRPNSIMSFRELIEVVVMRIKQWPGCALDLPALKELQPLVDQHWDQVKQTFISNEYDTNEREMLNSVEDVVNDFREFARLQRYV</sequence>
<dbReference type="EMBL" id="ANIZ01004382">
    <property type="protein sequence ID" value="ETI30166.1"/>
    <property type="molecule type" value="Genomic_DNA"/>
</dbReference>
<protein>
    <submittedName>
        <fullName evidence="2">Uncharacterized protein</fullName>
    </submittedName>
</protein>